<protein>
    <submittedName>
        <fullName evidence="1">Uncharacterized protein</fullName>
    </submittedName>
</protein>
<dbReference type="Proteomes" id="UP000465266">
    <property type="component" value="Unassembled WGS sequence"/>
</dbReference>
<evidence type="ECO:0000313" key="2">
    <source>
        <dbReference type="Proteomes" id="UP000465266"/>
    </source>
</evidence>
<gene>
    <name evidence="1" type="ORF">IFM53868_10103</name>
</gene>
<proteinExistence type="predicted"/>
<name>A0ABQ1BDA1_9EURO</name>
<keyword evidence="2" id="KW-1185">Reference proteome</keyword>
<organism evidence="1 2">
    <name type="scientific">Aspergillus udagawae</name>
    <dbReference type="NCBI Taxonomy" id="91492"/>
    <lineage>
        <taxon>Eukaryota</taxon>
        <taxon>Fungi</taxon>
        <taxon>Dikarya</taxon>
        <taxon>Ascomycota</taxon>
        <taxon>Pezizomycotina</taxon>
        <taxon>Eurotiomycetes</taxon>
        <taxon>Eurotiomycetidae</taxon>
        <taxon>Eurotiales</taxon>
        <taxon>Aspergillaceae</taxon>
        <taxon>Aspergillus</taxon>
        <taxon>Aspergillus subgen. Fumigati</taxon>
    </lineage>
</organism>
<evidence type="ECO:0000313" key="1">
    <source>
        <dbReference type="EMBL" id="GFF99056.1"/>
    </source>
</evidence>
<sequence>MRTILRGIRNGDLTLHYARWEHFNDRVGEGRRGGPLMEIAYWIGSEIGTLGPNANEYQETDNDNGLFSISTTTMYVPFSPFSDGPRESAARSVRRRLTHSQDGLLFRKKNGQVYFGCTSITVFHGQTLDNGARGDNRIWNRDIGRDGNPNTGNTRSRALQCPRGQRWYIAQAAAPSAAGNHYYATELAEFARTLHDQGYLGAQAFRLIYPGGATPLQFYTSQYQQFGDGMNRNFLMVEREIMGWTEWVPQQIGYIHGV</sequence>
<reference evidence="1 2" key="1">
    <citation type="submission" date="2020-01" db="EMBL/GenBank/DDBJ databases">
        <title>Draft genome sequence of Aspergillus udagawae IFM 53868.</title>
        <authorList>
            <person name="Takahashi H."/>
            <person name="Yaguchi T."/>
        </authorList>
    </citation>
    <scope>NUCLEOTIDE SEQUENCE [LARGE SCALE GENOMIC DNA]</scope>
    <source>
        <strain evidence="1 2">IFM 53868</strain>
    </source>
</reference>
<accession>A0ABQ1BDA1</accession>
<dbReference type="EMBL" id="BLKG01000204">
    <property type="protein sequence ID" value="GFF99056.1"/>
    <property type="molecule type" value="Genomic_DNA"/>
</dbReference>
<comment type="caution">
    <text evidence="1">The sequence shown here is derived from an EMBL/GenBank/DDBJ whole genome shotgun (WGS) entry which is preliminary data.</text>
</comment>